<feature type="compositionally biased region" description="Polar residues" evidence="8">
    <location>
        <begin position="486"/>
        <end position="503"/>
    </location>
</feature>
<keyword evidence="5 7" id="KW-0804">Transcription</keyword>
<dbReference type="SUPFAM" id="SSF50916">
    <property type="entry name" value="Rap30/74 interaction domains"/>
    <property type="match status" value="1"/>
</dbReference>
<evidence type="ECO:0000313" key="10">
    <source>
        <dbReference type="Proteomes" id="UP000250043"/>
    </source>
</evidence>
<keyword evidence="6 7" id="KW-0539">Nucleus</keyword>
<dbReference type="OrthoDB" id="76676at2759"/>
<keyword evidence="4 7" id="KW-0238">DNA-binding</keyword>
<keyword evidence="3 7" id="KW-0805">Transcription regulation</keyword>
<feature type="compositionally biased region" description="Acidic residues" evidence="8">
    <location>
        <begin position="362"/>
        <end position="394"/>
    </location>
</feature>
<comment type="function">
    <text evidence="7">TFIIF is a general transcription initiation factor that binds to RNA polymerase II and helps to recruit it to the initiation complex in collaboration with TFIIB. It promotes transcription elongation.</text>
</comment>
<dbReference type="PANTHER" id="PTHR13011:SF0">
    <property type="entry name" value="GENERAL TRANSCRIPTION FACTOR IIF SUBUNIT 1"/>
    <property type="match status" value="1"/>
</dbReference>
<name>A0A8E2DR04_9APHY</name>
<feature type="compositionally biased region" description="Acidic residues" evidence="8">
    <location>
        <begin position="414"/>
        <end position="423"/>
    </location>
</feature>
<dbReference type="Pfam" id="PF05793">
    <property type="entry name" value="TFIIF_alpha"/>
    <property type="match status" value="1"/>
</dbReference>
<feature type="compositionally biased region" description="Low complexity" evidence="8">
    <location>
        <begin position="31"/>
        <end position="43"/>
    </location>
</feature>
<feature type="compositionally biased region" description="Polar residues" evidence="8">
    <location>
        <begin position="314"/>
        <end position="323"/>
    </location>
</feature>
<evidence type="ECO:0000256" key="7">
    <source>
        <dbReference type="RuleBase" id="RU366044"/>
    </source>
</evidence>
<sequence>MAPKGNKMDILFHPKKKPATTVVKKDGTGSGSQSPSGSQGSPAPNKPRPVARPPRPKAQAKDDGRPPPPEGPYAEFRLMSSALNGWKYDVMKFDSRKPVDIMEWQKPVKLNRKEPRREEPDGAVAVAPQAVGPMLGPDGKPVIGMDGRIVMVDAEGRPIRPGETHANGIVDAKGKEKDKGGAAKKRFQKKTKQVFLVPEATRQLRREERFPWVMEDAAGKEVWVGKMEEVAKSETHAMFMPAANDVFKFVPAHRWYKFQKKPNYHIPTLEEAESLMSKIQKNKDPERWLLRRRNGQGPSEATLATIKAERSGSLGPSTGSQSLGPGGRRLKTVDSGMSGLFGDDDDEEGIDHKRRTKRELGAEGDLDELDFEEDFADDEEKMEPDEQDDEEAKELEERLKREYRNANKLRDAGVDESEDEDDENRLTGAGKNLQKTLRKLEKDGAYDDSDDEKNPYASSEEEEEEEEPPVVQTGPAIIPPEPRPSRSASQTPATSNGIKTPTIGQPPVNIKTEPQIPSSLSRPGSPIPTSPTGGHGGHSLVAKRATSPKVPKPGSPRPGSPLVGSTSPPMSRATSPVAASANGSRPGSPMQSPIIPASISKATNKRKAEEVGGAGAAAGTAPKPKKRKAQGPPGGVELEDRMVIEWLRNTPNATTRDCIHHFTPYLTDEGKKARFTALVKEVAQLAKGVLVLRPAYRDGMPSPAATPSATTAAA</sequence>
<evidence type="ECO:0000256" key="3">
    <source>
        <dbReference type="ARBA" id="ARBA00023015"/>
    </source>
</evidence>
<comment type="similarity">
    <text evidence="2 7">Belongs to the TFIIF alpha subunit family.</text>
</comment>
<evidence type="ECO:0000256" key="5">
    <source>
        <dbReference type="ARBA" id="ARBA00023163"/>
    </source>
</evidence>
<feature type="compositionally biased region" description="Pro residues" evidence="8">
    <location>
        <begin position="44"/>
        <end position="53"/>
    </location>
</feature>
<dbReference type="GO" id="GO:0032968">
    <property type="term" value="P:positive regulation of transcription elongation by RNA polymerase II"/>
    <property type="evidence" value="ECO:0007669"/>
    <property type="project" value="InterPro"/>
</dbReference>
<accession>A0A8E2DR04</accession>
<protein>
    <recommendedName>
        <fullName evidence="7">Transcription initiation factor IIF subunit alpha</fullName>
    </recommendedName>
</protein>
<keyword evidence="10" id="KW-1185">Reference proteome</keyword>
<dbReference type="InterPro" id="IPR011039">
    <property type="entry name" value="TFIIF_interaction"/>
</dbReference>
<organism evidence="9 10">
    <name type="scientific">Obba rivulosa</name>
    <dbReference type="NCBI Taxonomy" id="1052685"/>
    <lineage>
        <taxon>Eukaryota</taxon>
        <taxon>Fungi</taxon>
        <taxon>Dikarya</taxon>
        <taxon>Basidiomycota</taxon>
        <taxon>Agaricomycotina</taxon>
        <taxon>Agaricomycetes</taxon>
        <taxon>Polyporales</taxon>
        <taxon>Gelatoporiaceae</taxon>
        <taxon>Obba</taxon>
    </lineage>
</organism>
<feature type="compositionally biased region" description="Basic and acidic residues" evidence="8">
    <location>
        <begin position="1"/>
        <end position="12"/>
    </location>
</feature>
<feature type="region of interest" description="Disordered" evidence="8">
    <location>
        <begin position="1"/>
        <end position="75"/>
    </location>
</feature>
<feature type="compositionally biased region" description="Polar residues" evidence="8">
    <location>
        <begin position="581"/>
        <end position="591"/>
    </location>
</feature>
<evidence type="ECO:0000256" key="1">
    <source>
        <dbReference type="ARBA" id="ARBA00004123"/>
    </source>
</evidence>
<dbReference type="GO" id="GO:0006367">
    <property type="term" value="P:transcription initiation at RNA polymerase II promoter"/>
    <property type="evidence" value="ECO:0007669"/>
    <property type="project" value="InterPro"/>
</dbReference>
<evidence type="ECO:0000256" key="4">
    <source>
        <dbReference type="ARBA" id="ARBA00023125"/>
    </source>
</evidence>
<dbReference type="PANTHER" id="PTHR13011">
    <property type="entry name" value="TFIIF-ALPHA"/>
    <property type="match status" value="1"/>
</dbReference>
<feature type="compositionally biased region" description="Acidic residues" evidence="8">
    <location>
        <begin position="459"/>
        <end position="468"/>
    </location>
</feature>
<dbReference type="GO" id="GO:0001096">
    <property type="term" value="F:TFIIF-class transcription factor complex binding"/>
    <property type="evidence" value="ECO:0007669"/>
    <property type="project" value="TreeGrafter"/>
</dbReference>
<proteinExistence type="inferred from homology"/>
<feature type="compositionally biased region" description="Polar residues" evidence="8">
    <location>
        <begin position="563"/>
        <end position="574"/>
    </location>
</feature>
<evidence type="ECO:0000256" key="6">
    <source>
        <dbReference type="ARBA" id="ARBA00023242"/>
    </source>
</evidence>
<dbReference type="GO" id="GO:0005674">
    <property type="term" value="C:transcription factor TFIIF complex"/>
    <property type="evidence" value="ECO:0007669"/>
    <property type="project" value="TreeGrafter"/>
</dbReference>
<feature type="compositionally biased region" description="Pro residues" evidence="8">
    <location>
        <begin position="550"/>
        <end position="559"/>
    </location>
</feature>
<dbReference type="GO" id="GO:0003677">
    <property type="term" value="F:DNA binding"/>
    <property type="evidence" value="ECO:0007669"/>
    <property type="project" value="UniProtKB-KW"/>
</dbReference>
<reference evidence="9 10" key="1">
    <citation type="submission" date="2016-07" db="EMBL/GenBank/DDBJ databases">
        <title>Draft genome of the white-rot fungus Obba rivulosa 3A-2.</title>
        <authorList>
            <consortium name="DOE Joint Genome Institute"/>
            <person name="Miettinen O."/>
            <person name="Riley R."/>
            <person name="Acob R."/>
            <person name="Barry K."/>
            <person name="Cullen D."/>
            <person name="De Vries R."/>
            <person name="Hainaut M."/>
            <person name="Hatakka A."/>
            <person name="Henrissat B."/>
            <person name="Hilden K."/>
            <person name="Kuo R."/>
            <person name="Labutti K."/>
            <person name="Lipzen A."/>
            <person name="Makela M.R."/>
            <person name="Sandor L."/>
            <person name="Spatafora J.W."/>
            <person name="Grigoriev I.V."/>
            <person name="Hibbett D.S."/>
        </authorList>
    </citation>
    <scope>NUCLEOTIDE SEQUENCE [LARGE SCALE GENOMIC DNA]</scope>
    <source>
        <strain evidence="9 10">3A-2</strain>
    </source>
</reference>
<gene>
    <name evidence="9" type="ORF">OBBRIDRAFT_789608</name>
</gene>
<feature type="region of interest" description="Disordered" evidence="8">
    <location>
        <begin position="306"/>
        <end position="637"/>
    </location>
</feature>
<feature type="compositionally biased region" description="Basic and acidic residues" evidence="8">
    <location>
        <begin position="395"/>
        <end position="413"/>
    </location>
</feature>
<evidence type="ECO:0000313" key="9">
    <source>
        <dbReference type="EMBL" id="OCH94079.1"/>
    </source>
</evidence>
<dbReference type="EMBL" id="KV722347">
    <property type="protein sequence ID" value="OCH94079.1"/>
    <property type="molecule type" value="Genomic_DNA"/>
</dbReference>
<dbReference type="AlphaFoldDB" id="A0A8E2DR04"/>
<dbReference type="Proteomes" id="UP000250043">
    <property type="component" value="Unassembled WGS sequence"/>
</dbReference>
<dbReference type="InterPro" id="IPR008851">
    <property type="entry name" value="TFIIF-alpha"/>
</dbReference>
<comment type="subcellular location">
    <subcellularLocation>
        <location evidence="1 7">Nucleus</location>
    </subcellularLocation>
</comment>
<evidence type="ECO:0000256" key="2">
    <source>
        <dbReference type="ARBA" id="ARBA00005249"/>
    </source>
</evidence>
<dbReference type="GO" id="GO:0016251">
    <property type="term" value="F:RNA polymerase II general transcription initiation factor activity"/>
    <property type="evidence" value="ECO:0007669"/>
    <property type="project" value="TreeGrafter"/>
</dbReference>
<evidence type="ECO:0000256" key="8">
    <source>
        <dbReference type="SAM" id="MobiDB-lite"/>
    </source>
</evidence>